<dbReference type="OrthoDB" id="5150148at2"/>
<sequence>MPPTTAGVRDRSAPRAWERRWRPVGYLAVALVWWVLTAITLTAVLYLAVAAALGVFPPLSQTLPEQLADPQEAVAFAICVPLLAALFGPLCWYLPTLCWPCAVLASVYVQRSLRPGYADERLSRTEHAVGTFGPATVTATALSLQPVRESRVTRAVMCAYVSAWSPRGRQLRATLPTGAAYLLFFGAHAWPTHGVVRWLLVAASAALLAVSVVGVVRETRRRFAAPAVPTGA</sequence>
<evidence type="ECO:0000313" key="2">
    <source>
        <dbReference type="EMBL" id="QCB92721.1"/>
    </source>
</evidence>
<name>A0A4P7SGF3_9CELL</name>
<dbReference type="KEGG" id="celz:E5225_03280"/>
<feature type="transmembrane region" description="Helical" evidence="1">
    <location>
        <begin position="73"/>
        <end position="94"/>
    </location>
</feature>
<accession>A0A4P7SGF3</accession>
<dbReference type="RefSeq" id="WP_135972642.1">
    <property type="nucleotide sequence ID" value="NZ_CP039291.1"/>
</dbReference>
<organism evidence="2 3">
    <name type="scientific">Cellulomonas shaoxiangyii</name>
    <dbReference type="NCBI Taxonomy" id="2566013"/>
    <lineage>
        <taxon>Bacteria</taxon>
        <taxon>Bacillati</taxon>
        <taxon>Actinomycetota</taxon>
        <taxon>Actinomycetes</taxon>
        <taxon>Micrococcales</taxon>
        <taxon>Cellulomonadaceae</taxon>
        <taxon>Cellulomonas</taxon>
    </lineage>
</organism>
<evidence type="ECO:0000256" key="1">
    <source>
        <dbReference type="SAM" id="Phobius"/>
    </source>
</evidence>
<feature type="transmembrane region" description="Helical" evidence="1">
    <location>
        <begin position="196"/>
        <end position="216"/>
    </location>
</feature>
<reference evidence="2 3" key="1">
    <citation type="submission" date="2019-04" db="EMBL/GenBank/DDBJ databases">
        <title>Isolation and identification of Cellulomonas shaoxiangyii sp. Nov. isolated from feces of the Tibetan antelopes (Pantholops hodgsonii) in the Qinghai-Tibet plateau of China.</title>
        <authorList>
            <person name="Tian Z."/>
        </authorList>
    </citation>
    <scope>NUCLEOTIDE SEQUENCE [LARGE SCALE GENOMIC DNA]</scope>
    <source>
        <strain evidence="2 3">Z28</strain>
    </source>
</reference>
<dbReference type="Proteomes" id="UP000296469">
    <property type="component" value="Chromosome"/>
</dbReference>
<proteinExistence type="predicted"/>
<dbReference type="AlphaFoldDB" id="A0A4P7SGF3"/>
<protein>
    <submittedName>
        <fullName evidence="2">Uncharacterized protein</fullName>
    </submittedName>
</protein>
<keyword evidence="1" id="KW-0812">Transmembrane</keyword>
<keyword evidence="1" id="KW-1133">Transmembrane helix</keyword>
<keyword evidence="3" id="KW-1185">Reference proteome</keyword>
<keyword evidence="1" id="KW-0472">Membrane</keyword>
<feature type="transmembrane region" description="Helical" evidence="1">
    <location>
        <begin position="24"/>
        <end position="53"/>
    </location>
</feature>
<gene>
    <name evidence="2" type="ORF">E5225_03280</name>
</gene>
<feature type="transmembrane region" description="Helical" evidence="1">
    <location>
        <begin position="173"/>
        <end position="190"/>
    </location>
</feature>
<evidence type="ECO:0000313" key="3">
    <source>
        <dbReference type="Proteomes" id="UP000296469"/>
    </source>
</evidence>
<dbReference type="EMBL" id="CP039291">
    <property type="protein sequence ID" value="QCB92721.1"/>
    <property type="molecule type" value="Genomic_DNA"/>
</dbReference>